<proteinExistence type="predicted"/>
<comment type="caution">
    <text evidence="2">The sequence shown here is derived from an EMBL/GenBank/DDBJ whole genome shotgun (WGS) entry which is preliminary data.</text>
</comment>
<evidence type="ECO:0000313" key="3">
    <source>
        <dbReference type="Proteomes" id="UP000054843"/>
    </source>
</evidence>
<feature type="chain" id="PRO_5006883069" evidence="1">
    <location>
        <begin position="30"/>
        <end position="152"/>
    </location>
</feature>
<sequence length="152" mass="17403">MYMKMILMKTCKLFIFQLELLTNCNSCAAIINNKLMNRLIYLAEANWPFRKCSLRGFFCKCVVARHQTKLSSRDGQLDKNGIYCFTIYKVKFEQEIFEQFKTKMKAFHSDSYVSVCRCELKSIAALPISATGSAAASKLEPVKLQGNKYPPV</sequence>
<dbReference type="OrthoDB" id="10601116at2759"/>
<organism evidence="2 3">
    <name type="scientific">Trichinella papuae</name>
    <dbReference type="NCBI Taxonomy" id="268474"/>
    <lineage>
        <taxon>Eukaryota</taxon>
        <taxon>Metazoa</taxon>
        <taxon>Ecdysozoa</taxon>
        <taxon>Nematoda</taxon>
        <taxon>Enoplea</taxon>
        <taxon>Dorylaimia</taxon>
        <taxon>Trichinellida</taxon>
        <taxon>Trichinellidae</taxon>
        <taxon>Trichinella</taxon>
    </lineage>
</organism>
<keyword evidence="1" id="KW-0732">Signal</keyword>
<name>A0A0V1N2T6_9BILA</name>
<gene>
    <name evidence="2" type="ORF">T10_7745</name>
</gene>
<keyword evidence="3" id="KW-1185">Reference proteome</keyword>
<dbReference type="Proteomes" id="UP000054843">
    <property type="component" value="Unassembled WGS sequence"/>
</dbReference>
<dbReference type="AlphaFoldDB" id="A0A0V1N2T6"/>
<dbReference type="EMBL" id="JYDO01000013">
    <property type="protein sequence ID" value="KRZ78292.1"/>
    <property type="molecule type" value="Genomic_DNA"/>
</dbReference>
<feature type="signal peptide" evidence="1">
    <location>
        <begin position="1"/>
        <end position="29"/>
    </location>
</feature>
<reference evidence="2 3" key="1">
    <citation type="submission" date="2015-01" db="EMBL/GenBank/DDBJ databases">
        <title>Evolution of Trichinella species and genotypes.</title>
        <authorList>
            <person name="Korhonen P.K."/>
            <person name="Edoardo P."/>
            <person name="Giuseppe L.R."/>
            <person name="Gasser R.B."/>
        </authorList>
    </citation>
    <scope>NUCLEOTIDE SEQUENCE [LARGE SCALE GENOMIC DNA]</scope>
    <source>
        <strain evidence="2">ISS1980</strain>
    </source>
</reference>
<protein>
    <submittedName>
        <fullName evidence="2">Uncharacterized protein</fullName>
    </submittedName>
</protein>
<accession>A0A0V1N2T6</accession>
<evidence type="ECO:0000313" key="2">
    <source>
        <dbReference type="EMBL" id="KRZ78292.1"/>
    </source>
</evidence>
<evidence type="ECO:0000256" key="1">
    <source>
        <dbReference type="SAM" id="SignalP"/>
    </source>
</evidence>